<dbReference type="RefSeq" id="WP_075150502.1">
    <property type="nucleotide sequence ID" value="NZ_CP018820.1"/>
</dbReference>
<keyword evidence="3" id="KW-1185">Reference proteome</keyword>
<dbReference type="Proteomes" id="UP000286681">
    <property type="component" value="Unassembled WGS sequence"/>
</dbReference>
<dbReference type="GeneID" id="44131310"/>
<reference evidence="1" key="1">
    <citation type="submission" date="2016-12" db="EMBL/GenBank/DDBJ databases">
        <title>Whole genome sequencing of Sphingomonas koreensis.</title>
        <authorList>
            <person name="Conlan S."/>
            <person name="Thomas P.J."/>
            <person name="Mullikin J."/>
            <person name="Palmore T.N."/>
            <person name="Frank K.M."/>
            <person name="Segre J.A."/>
        </authorList>
    </citation>
    <scope>NUCLEOTIDE SEQUENCE</scope>
    <source>
        <strain evidence="1">ABOJV</strain>
    </source>
</reference>
<reference evidence="3" key="2">
    <citation type="submission" date="2016-12" db="EMBL/GenBank/DDBJ databases">
        <title>Whole genome sequencing of Sphingomonas sp. ABOJV.</title>
        <authorList>
            <person name="Conlan S."/>
            <person name="Thomas P.J."/>
            <person name="Mullikin J."/>
            <person name="Palmore T.N."/>
            <person name="Frank K.M."/>
            <person name="Segre J.A."/>
        </authorList>
    </citation>
    <scope>NUCLEOTIDE SEQUENCE [LARGE SCALE GENOMIC DNA]</scope>
    <source>
        <strain evidence="3">ABOJV</strain>
    </source>
</reference>
<evidence type="ECO:0000313" key="4">
    <source>
        <dbReference type="Proteomes" id="UP000286681"/>
    </source>
</evidence>
<gene>
    <name evidence="1" type="ORF">BRX40_01950</name>
    <name evidence="2" type="ORF">CA257_05555</name>
</gene>
<proteinExistence type="predicted"/>
<dbReference type="EMBL" id="CP018820">
    <property type="protein sequence ID" value="APR51355.1"/>
    <property type="molecule type" value="Genomic_DNA"/>
</dbReference>
<protein>
    <submittedName>
        <fullName evidence="2">DUF2141 domain-containing protein</fullName>
    </submittedName>
</protein>
<sequence>MKYVALPFLTMLTGAVSPSPELVASIETDKPGQATVCLWKDKAGFPNCQKGKPFRQMTVTISKGRTVVRFQNVPEGRYALSVALDANANGKIDTNLLGIPREPIGVSGKKPPFGKPAFADAVFSHPGLPSTIRLSE</sequence>
<evidence type="ECO:0000313" key="3">
    <source>
        <dbReference type="Proteomes" id="UP000185161"/>
    </source>
</evidence>
<dbReference type="STRING" id="93064.BRX40_01950"/>
<evidence type="ECO:0000313" key="1">
    <source>
        <dbReference type="EMBL" id="APR51355.1"/>
    </source>
</evidence>
<dbReference type="InterPro" id="IPR018673">
    <property type="entry name" value="DUF2141"/>
</dbReference>
<dbReference type="AlphaFoldDB" id="A0A1L6J621"/>
<dbReference type="EMBL" id="QQWO01000004">
    <property type="protein sequence ID" value="RSV05429.1"/>
    <property type="molecule type" value="Genomic_DNA"/>
</dbReference>
<name>A0A1L6J621_9SPHN</name>
<dbReference type="Pfam" id="PF09912">
    <property type="entry name" value="DUF2141"/>
    <property type="match status" value="1"/>
</dbReference>
<dbReference type="KEGG" id="skr:BRX40_01950"/>
<reference evidence="2 4" key="3">
    <citation type="submission" date="2018-07" db="EMBL/GenBank/DDBJ databases">
        <title>Genomic and Epidemiologic Investigation of an Indolent Hospital Outbreak.</title>
        <authorList>
            <person name="Johnson R.C."/>
            <person name="Deming C."/>
            <person name="Conlan S."/>
            <person name="Zellmer C.J."/>
            <person name="Michelin A.V."/>
            <person name="Lee-Lin S."/>
            <person name="Thomas P.J."/>
            <person name="Park M."/>
            <person name="Weingarten R.A."/>
            <person name="Less J."/>
            <person name="Dekker J.P."/>
            <person name="Frank K.M."/>
            <person name="Musser K.A."/>
            <person name="Mcquiston J.R."/>
            <person name="Henderson D.K."/>
            <person name="Lau A.F."/>
            <person name="Palmore T.N."/>
            <person name="Segre J.A."/>
        </authorList>
    </citation>
    <scope>NUCLEOTIDE SEQUENCE [LARGE SCALE GENOMIC DNA]</scope>
    <source>
        <strain evidence="2 4">SK-NIH.Env10_0317</strain>
    </source>
</reference>
<evidence type="ECO:0000313" key="2">
    <source>
        <dbReference type="EMBL" id="RSV05429.1"/>
    </source>
</evidence>
<organism evidence="1 3">
    <name type="scientific">Sphingomonas koreensis</name>
    <dbReference type="NCBI Taxonomy" id="93064"/>
    <lineage>
        <taxon>Bacteria</taxon>
        <taxon>Pseudomonadati</taxon>
        <taxon>Pseudomonadota</taxon>
        <taxon>Alphaproteobacteria</taxon>
        <taxon>Sphingomonadales</taxon>
        <taxon>Sphingomonadaceae</taxon>
        <taxon>Sphingomonas</taxon>
    </lineage>
</organism>
<dbReference type="OrthoDB" id="9788332at2"/>
<accession>A0A1L6J621</accession>
<dbReference type="Proteomes" id="UP000185161">
    <property type="component" value="Chromosome"/>
</dbReference>